<evidence type="ECO:0000313" key="1">
    <source>
        <dbReference type="EMBL" id="RAK64879.1"/>
    </source>
</evidence>
<proteinExistence type="predicted"/>
<dbReference type="OrthoDB" id="7211056at2"/>
<protein>
    <submittedName>
        <fullName evidence="1">Uncharacterized protein</fullName>
    </submittedName>
</protein>
<accession>A0A328BDQ1</accession>
<name>A0A328BDQ1_9CAUL</name>
<keyword evidence="2" id="KW-1185">Reference proteome</keyword>
<evidence type="ECO:0000313" key="2">
    <source>
        <dbReference type="Proteomes" id="UP000249524"/>
    </source>
</evidence>
<gene>
    <name evidence="1" type="ORF">DJ019_12770</name>
</gene>
<sequence>MPLFTFYPCRPDGSSIAFDALECADDSGALAVARRVLDEHRSSVEVIIWQGERRVGAVSRITDPA</sequence>
<comment type="caution">
    <text evidence="1">The sequence shown here is derived from an EMBL/GenBank/DDBJ whole genome shotgun (WGS) entry which is preliminary data.</text>
</comment>
<dbReference type="AlphaFoldDB" id="A0A328BDQ1"/>
<organism evidence="1 2">
    <name type="scientific">Phenylobacterium kunshanense</name>
    <dbReference type="NCBI Taxonomy" id="1445034"/>
    <lineage>
        <taxon>Bacteria</taxon>
        <taxon>Pseudomonadati</taxon>
        <taxon>Pseudomonadota</taxon>
        <taxon>Alphaproteobacteria</taxon>
        <taxon>Caulobacterales</taxon>
        <taxon>Caulobacteraceae</taxon>
        <taxon>Phenylobacterium</taxon>
    </lineage>
</organism>
<dbReference type="Proteomes" id="UP000249524">
    <property type="component" value="Unassembled WGS sequence"/>
</dbReference>
<dbReference type="EMBL" id="QFYS01000005">
    <property type="protein sequence ID" value="RAK64879.1"/>
    <property type="molecule type" value="Genomic_DNA"/>
</dbReference>
<dbReference type="RefSeq" id="WP_111276417.1">
    <property type="nucleotide sequence ID" value="NZ_QFYS01000005.1"/>
</dbReference>
<reference evidence="1 2" key="1">
    <citation type="submission" date="2018-05" db="EMBL/GenBank/DDBJ databases">
        <authorList>
            <person name="Lanie J.A."/>
            <person name="Ng W.-L."/>
            <person name="Kazmierczak K.M."/>
            <person name="Andrzejewski T.M."/>
            <person name="Davidsen T.M."/>
            <person name="Wayne K.J."/>
            <person name="Tettelin H."/>
            <person name="Glass J.I."/>
            <person name="Rusch D."/>
            <person name="Podicherti R."/>
            <person name="Tsui H.-C.T."/>
            <person name="Winkler M.E."/>
        </authorList>
    </citation>
    <scope>NUCLEOTIDE SEQUENCE [LARGE SCALE GENOMIC DNA]</scope>
    <source>
        <strain evidence="1 2">BUT-10</strain>
    </source>
</reference>